<dbReference type="InterPro" id="IPR000014">
    <property type="entry name" value="PAS"/>
</dbReference>
<dbReference type="SUPFAM" id="SSF55874">
    <property type="entry name" value="ATPase domain of HSP90 chaperone/DNA topoisomerase II/histidine kinase"/>
    <property type="match status" value="1"/>
</dbReference>
<evidence type="ECO:0000256" key="7">
    <source>
        <dbReference type="ARBA" id="ARBA00022741"/>
    </source>
</evidence>
<evidence type="ECO:0000256" key="4">
    <source>
        <dbReference type="ARBA" id="ARBA00022553"/>
    </source>
</evidence>
<evidence type="ECO:0000313" key="16">
    <source>
        <dbReference type="Proteomes" id="UP000001822"/>
    </source>
</evidence>
<keyword evidence="6" id="KW-0812">Transmembrane</keyword>
<dbReference type="GO" id="GO:0000155">
    <property type="term" value="F:phosphorelay sensor kinase activity"/>
    <property type="evidence" value="ECO:0007669"/>
    <property type="project" value="InterPro"/>
</dbReference>
<keyword evidence="7" id="KW-0547">Nucleotide-binding</keyword>
<dbReference type="CDD" id="cd00082">
    <property type="entry name" value="HisKA"/>
    <property type="match status" value="1"/>
</dbReference>
<dbReference type="InterPro" id="IPR003594">
    <property type="entry name" value="HATPase_dom"/>
</dbReference>
<dbReference type="InterPro" id="IPR036097">
    <property type="entry name" value="HisK_dim/P_sf"/>
</dbReference>
<dbReference type="SMR" id="A0A6N4SVB3"/>
<dbReference type="PRINTS" id="PR00344">
    <property type="entry name" value="BCTRLSENSOR"/>
</dbReference>
<evidence type="ECO:0000256" key="12">
    <source>
        <dbReference type="ARBA" id="ARBA00023136"/>
    </source>
</evidence>
<evidence type="ECO:0000256" key="11">
    <source>
        <dbReference type="ARBA" id="ARBA00023012"/>
    </source>
</evidence>
<reference evidence="15 16" key="1">
    <citation type="journal article" date="2007" name="Appl. Environ. Microbiol.">
        <title>Genome sequence of the cellulolytic gliding bacterium Cytophaga hutchinsonii.</title>
        <authorList>
            <person name="Xie G."/>
            <person name="Bruce D.C."/>
            <person name="Challacombe J.F."/>
            <person name="Chertkov O."/>
            <person name="Detter J.C."/>
            <person name="Gilna P."/>
            <person name="Han C.S."/>
            <person name="Lucas S."/>
            <person name="Misra M."/>
            <person name="Myers G.L."/>
            <person name="Richardson P."/>
            <person name="Tapia R."/>
            <person name="Thayer N."/>
            <person name="Thompson L.S."/>
            <person name="Brettin T.S."/>
            <person name="Henrissat B."/>
            <person name="Wilson D.B."/>
            <person name="McBride M.J."/>
        </authorList>
    </citation>
    <scope>NUCLEOTIDE SEQUENCE [LARGE SCALE GENOMIC DNA]</scope>
    <source>
        <strain evidence="16">ATCC 33406 / DSM 1761 / CIP 103989 / NBRC 15051 / NCIMB 9469 / D465</strain>
    </source>
</reference>
<feature type="domain" description="PAS" evidence="14">
    <location>
        <begin position="1"/>
        <end position="46"/>
    </location>
</feature>
<keyword evidence="10" id="KW-1133">Transmembrane helix</keyword>
<dbReference type="PANTHER" id="PTHR42878">
    <property type="entry name" value="TWO-COMPONENT HISTIDINE KINASE"/>
    <property type="match status" value="1"/>
</dbReference>
<dbReference type="InterPro" id="IPR005467">
    <property type="entry name" value="His_kinase_dom"/>
</dbReference>
<dbReference type="CDD" id="cd00130">
    <property type="entry name" value="PAS"/>
    <property type="match status" value="2"/>
</dbReference>
<dbReference type="Gene3D" id="1.10.287.130">
    <property type="match status" value="1"/>
</dbReference>
<dbReference type="GO" id="GO:0006355">
    <property type="term" value="P:regulation of DNA-templated transcription"/>
    <property type="evidence" value="ECO:0007669"/>
    <property type="project" value="InterPro"/>
</dbReference>
<dbReference type="PANTHER" id="PTHR42878:SF7">
    <property type="entry name" value="SENSOR HISTIDINE KINASE GLRK"/>
    <property type="match status" value="1"/>
</dbReference>
<gene>
    <name evidence="15" type="primary">barA</name>
    <name evidence="15" type="ordered locus">CHU_3029</name>
</gene>
<evidence type="ECO:0000259" key="14">
    <source>
        <dbReference type="PROSITE" id="PS50112"/>
    </source>
</evidence>
<dbReference type="GO" id="GO:0007234">
    <property type="term" value="P:osmosensory signaling via phosphorelay pathway"/>
    <property type="evidence" value="ECO:0007669"/>
    <property type="project" value="TreeGrafter"/>
</dbReference>
<dbReference type="GO" id="GO:0000156">
    <property type="term" value="F:phosphorelay response regulator activity"/>
    <property type="evidence" value="ECO:0007669"/>
    <property type="project" value="TreeGrafter"/>
</dbReference>
<organism evidence="15 16">
    <name type="scientific">Cytophaga hutchinsonii (strain ATCC 33406 / DSM 1761 / CIP 103989 / NBRC 15051 / NCIMB 9469 / D465)</name>
    <dbReference type="NCBI Taxonomy" id="269798"/>
    <lineage>
        <taxon>Bacteria</taxon>
        <taxon>Pseudomonadati</taxon>
        <taxon>Bacteroidota</taxon>
        <taxon>Cytophagia</taxon>
        <taxon>Cytophagales</taxon>
        <taxon>Cytophagaceae</taxon>
        <taxon>Cytophaga</taxon>
    </lineage>
</organism>
<keyword evidence="5 15" id="KW-0808">Transferase</keyword>
<evidence type="ECO:0000256" key="3">
    <source>
        <dbReference type="ARBA" id="ARBA00012438"/>
    </source>
</evidence>
<protein>
    <recommendedName>
        <fullName evidence="3">histidine kinase</fullName>
        <ecNumber evidence="3">2.7.13.3</ecNumber>
    </recommendedName>
</protein>
<accession>A0A6N4SVB3</accession>
<evidence type="ECO:0000256" key="6">
    <source>
        <dbReference type="ARBA" id="ARBA00022692"/>
    </source>
</evidence>
<feature type="domain" description="Histidine kinase" evidence="13">
    <location>
        <begin position="247"/>
        <end position="459"/>
    </location>
</feature>
<dbReference type="PROSITE" id="PS50112">
    <property type="entry name" value="PAS"/>
    <property type="match status" value="2"/>
</dbReference>
<dbReference type="InterPro" id="IPR035965">
    <property type="entry name" value="PAS-like_dom_sf"/>
</dbReference>
<evidence type="ECO:0000256" key="8">
    <source>
        <dbReference type="ARBA" id="ARBA00022777"/>
    </source>
</evidence>
<dbReference type="InterPro" id="IPR013767">
    <property type="entry name" value="PAS_fold"/>
</dbReference>
<dbReference type="PROSITE" id="PS50109">
    <property type="entry name" value="HIS_KIN"/>
    <property type="match status" value="1"/>
</dbReference>
<evidence type="ECO:0000259" key="13">
    <source>
        <dbReference type="PROSITE" id="PS50109"/>
    </source>
</evidence>
<dbReference type="RefSeq" id="WP_011586380.1">
    <property type="nucleotide sequence ID" value="NC_008255.1"/>
</dbReference>
<dbReference type="Proteomes" id="UP000001822">
    <property type="component" value="Chromosome"/>
</dbReference>
<evidence type="ECO:0000256" key="10">
    <source>
        <dbReference type="ARBA" id="ARBA00022989"/>
    </source>
</evidence>
<dbReference type="InterPro" id="IPR050351">
    <property type="entry name" value="BphY/WalK/GraS-like"/>
</dbReference>
<comment type="catalytic activity">
    <reaction evidence="1">
        <text>ATP + protein L-histidine = ADP + protein N-phospho-L-histidine.</text>
        <dbReference type="EC" id="2.7.13.3"/>
    </reaction>
</comment>
<dbReference type="InterPro" id="IPR003661">
    <property type="entry name" value="HisK_dim/P_dom"/>
</dbReference>
<dbReference type="Gene3D" id="3.30.565.10">
    <property type="entry name" value="Histidine kinase-like ATPase, C-terminal domain"/>
    <property type="match status" value="1"/>
</dbReference>
<keyword evidence="4" id="KW-0597">Phosphoprotein</keyword>
<dbReference type="NCBIfam" id="TIGR00229">
    <property type="entry name" value="sensory_box"/>
    <property type="match status" value="2"/>
</dbReference>
<evidence type="ECO:0000256" key="1">
    <source>
        <dbReference type="ARBA" id="ARBA00000085"/>
    </source>
</evidence>
<dbReference type="SUPFAM" id="SSF47384">
    <property type="entry name" value="Homodimeric domain of signal transducing histidine kinase"/>
    <property type="match status" value="1"/>
</dbReference>
<dbReference type="Pfam" id="PF02518">
    <property type="entry name" value="HATPase_c"/>
    <property type="match status" value="1"/>
</dbReference>
<sequence>MLLNEASDAIYWVNHKGLITYANPSAQILFGYEEVELKDKSISDLIVSKTDLFSTFSSNIIEEKGVVIQQEFVRKDNSTFYGEMSVRLFDDGSHQAIIRDITKGVIEQRLLLDRERKFKILVENAFDIIIVLSSDFKIKFISPAIKKMLGYEIDSVLGENSNKFIEFRDRVMIKEVLKNHGITYAINDLKLIHKNGQIIHCEVNAVNFLNDPLINGIIVNCHDISKRIQTENELINTNYELDSFVYKVSHDLKAPLRSMLGLINLSQKENTEDTVKLYLDMMVRSIHNMDIFIKDLTQFSRNSRMEVIKESIDFKELITKIENNLKYDDNARFISFERNISQQSLFYSDPNRVETIVSNLLSNAYKYHRFDSNNPYINVKIEVSETAACIVIKDNGSGIADEYHNKIFQMFFRASEKSQGSGLGLYIVKSAIDKLEGTITLHSIPDKESTFTVEIPNLLTR</sequence>
<dbReference type="SUPFAM" id="SSF55785">
    <property type="entry name" value="PYP-like sensor domain (PAS domain)"/>
    <property type="match status" value="2"/>
</dbReference>
<dbReference type="EC" id="2.7.13.3" evidence="3"/>
<dbReference type="InterPro" id="IPR036890">
    <property type="entry name" value="HATPase_C_sf"/>
</dbReference>
<evidence type="ECO:0000256" key="5">
    <source>
        <dbReference type="ARBA" id="ARBA00022679"/>
    </source>
</evidence>
<keyword evidence="9" id="KW-0067">ATP-binding</keyword>
<dbReference type="AlphaFoldDB" id="A0A6N4SVB3"/>
<name>A0A6N4SVB3_CYTH3</name>
<keyword evidence="16" id="KW-1185">Reference proteome</keyword>
<dbReference type="KEGG" id="chu:CHU_3029"/>
<evidence type="ECO:0000256" key="2">
    <source>
        <dbReference type="ARBA" id="ARBA00004141"/>
    </source>
</evidence>
<dbReference type="InterPro" id="IPR004358">
    <property type="entry name" value="Sig_transdc_His_kin-like_C"/>
</dbReference>
<keyword evidence="8 15" id="KW-0418">Kinase</keyword>
<dbReference type="Pfam" id="PF13426">
    <property type="entry name" value="PAS_9"/>
    <property type="match status" value="1"/>
</dbReference>
<dbReference type="Gene3D" id="3.30.450.20">
    <property type="entry name" value="PAS domain"/>
    <property type="match status" value="2"/>
</dbReference>
<evidence type="ECO:0000313" key="15">
    <source>
        <dbReference type="EMBL" id="ABG60270.1"/>
    </source>
</evidence>
<keyword evidence="11" id="KW-0902">Two-component regulatory system</keyword>
<dbReference type="Pfam" id="PF00989">
    <property type="entry name" value="PAS"/>
    <property type="match status" value="1"/>
</dbReference>
<evidence type="ECO:0000256" key="9">
    <source>
        <dbReference type="ARBA" id="ARBA00022840"/>
    </source>
</evidence>
<dbReference type="SMART" id="SM00387">
    <property type="entry name" value="HATPase_c"/>
    <property type="match status" value="1"/>
</dbReference>
<comment type="subcellular location">
    <subcellularLocation>
        <location evidence="2">Membrane</location>
        <topology evidence="2">Multi-pass membrane protein</topology>
    </subcellularLocation>
</comment>
<feature type="domain" description="PAS" evidence="14">
    <location>
        <begin position="114"/>
        <end position="179"/>
    </location>
</feature>
<proteinExistence type="predicted"/>
<keyword evidence="12" id="KW-0472">Membrane</keyword>
<dbReference type="GO" id="GO:0005524">
    <property type="term" value="F:ATP binding"/>
    <property type="evidence" value="ECO:0007669"/>
    <property type="project" value="UniProtKB-KW"/>
</dbReference>
<dbReference type="Pfam" id="PF00512">
    <property type="entry name" value="HisKA"/>
    <property type="match status" value="1"/>
</dbReference>
<dbReference type="GO" id="GO:0030295">
    <property type="term" value="F:protein kinase activator activity"/>
    <property type="evidence" value="ECO:0007669"/>
    <property type="project" value="TreeGrafter"/>
</dbReference>
<dbReference type="SMART" id="SM00091">
    <property type="entry name" value="PAS"/>
    <property type="match status" value="2"/>
</dbReference>
<dbReference type="GO" id="GO:0016020">
    <property type="term" value="C:membrane"/>
    <property type="evidence" value="ECO:0007669"/>
    <property type="project" value="UniProtKB-SubCell"/>
</dbReference>
<dbReference type="EMBL" id="CP000383">
    <property type="protein sequence ID" value="ABG60270.1"/>
    <property type="molecule type" value="Genomic_DNA"/>
</dbReference>
<dbReference type="SMART" id="SM00388">
    <property type="entry name" value="HisKA"/>
    <property type="match status" value="1"/>
</dbReference>